<dbReference type="InterPro" id="IPR045115">
    <property type="entry name" value="BOL2"/>
</dbReference>
<dbReference type="STRING" id="905079.L1J6P1"/>
<dbReference type="GO" id="GO:0006879">
    <property type="term" value="P:intracellular iron ion homeostasis"/>
    <property type="evidence" value="ECO:0007669"/>
    <property type="project" value="InterPro"/>
</dbReference>
<dbReference type="InterPro" id="IPR002634">
    <property type="entry name" value="BolA"/>
</dbReference>
<dbReference type="GO" id="GO:0051537">
    <property type="term" value="F:2 iron, 2 sulfur cluster binding"/>
    <property type="evidence" value="ECO:0007669"/>
    <property type="project" value="InterPro"/>
</dbReference>
<dbReference type="EnsemblProtists" id="EKX44213">
    <property type="protein sequence ID" value="EKX44213"/>
    <property type="gene ID" value="GUITHDRAFT_87561"/>
</dbReference>
<dbReference type="RefSeq" id="XP_005831193.1">
    <property type="nucleotide sequence ID" value="XM_005831136.1"/>
</dbReference>
<dbReference type="OrthoDB" id="4983at2759"/>
<dbReference type="PANTHER" id="PTHR12735:SF27">
    <property type="entry name" value="BOLA-LIKE PROTEIN 2"/>
    <property type="match status" value="1"/>
</dbReference>
<dbReference type="PANTHER" id="PTHR12735">
    <property type="entry name" value="BOLA-LIKE PROTEIN-RELATED"/>
    <property type="match status" value="1"/>
</dbReference>
<dbReference type="PIRSF" id="PIRSF003113">
    <property type="entry name" value="BolA"/>
    <property type="match status" value="1"/>
</dbReference>
<dbReference type="AlphaFoldDB" id="L1J6P1"/>
<dbReference type="Gene3D" id="3.10.20.90">
    <property type="entry name" value="Phosphatidylinositol 3-kinase Catalytic Subunit, Chain A, domain 1"/>
    <property type="match status" value="1"/>
</dbReference>
<sequence>MEKKQITPGLIENKLTQALDATLVKAEDLSDGCGMKFSILIVSPRFDGMPLVERHRAVHAALEKETPDIHALTLKCLTPQQHQAATAS</sequence>
<reference evidence="3" key="3">
    <citation type="submission" date="2015-06" db="UniProtKB">
        <authorList>
            <consortium name="EnsemblProtists"/>
        </authorList>
    </citation>
    <scope>IDENTIFICATION</scope>
</reference>
<dbReference type="GeneID" id="17300777"/>
<dbReference type="PaxDb" id="55529-EKX44213"/>
<gene>
    <name evidence="2" type="ORF">GUITHDRAFT_87561</name>
</gene>
<dbReference type="HOGENOM" id="CLU_109462_4_0_1"/>
<dbReference type="SUPFAM" id="SSF82657">
    <property type="entry name" value="BolA-like"/>
    <property type="match status" value="1"/>
</dbReference>
<dbReference type="GO" id="GO:0005829">
    <property type="term" value="C:cytosol"/>
    <property type="evidence" value="ECO:0007669"/>
    <property type="project" value="TreeGrafter"/>
</dbReference>
<evidence type="ECO:0000256" key="1">
    <source>
        <dbReference type="RuleBase" id="RU003860"/>
    </source>
</evidence>
<evidence type="ECO:0000313" key="2">
    <source>
        <dbReference type="EMBL" id="EKX44213.1"/>
    </source>
</evidence>
<dbReference type="GO" id="GO:0051604">
    <property type="term" value="P:protein maturation"/>
    <property type="evidence" value="ECO:0007669"/>
    <property type="project" value="InterPro"/>
</dbReference>
<keyword evidence="4" id="KW-1185">Reference proteome</keyword>
<dbReference type="Proteomes" id="UP000011087">
    <property type="component" value="Unassembled WGS sequence"/>
</dbReference>
<proteinExistence type="inferred from homology"/>
<reference evidence="2 4" key="1">
    <citation type="journal article" date="2012" name="Nature">
        <title>Algal genomes reveal evolutionary mosaicism and the fate of nucleomorphs.</title>
        <authorList>
            <consortium name="DOE Joint Genome Institute"/>
            <person name="Curtis B.A."/>
            <person name="Tanifuji G."/>
            <person name="Burki F."/>
            <person name="Gruber A."/>
            <person name="Irimia M."/>
            <person name="Maruyama S."/>
            <person name="Arias M.C."/>
            <person name="Ball S.G."/>
            <person name="Gile G.H."/>
            <person name="Hirakawa Y."/>
            <person name="Hopkins J.F."/>
            <person name="Kuo A."/>
            <person name="Rensing S.A."/>
            <person name="Schmutz J."/>
            <person name="Symeonidi A."/>
            <person name="Elias M."/>
            <person name="Eveleigh R.J."/>
            <person name="Herman E.K."/>
            <person name="Klute M.J."/>
            <person name="Nakayama T."/>
            <person name="Obornik M."/>
            <person name="Reyes-Prieto A."/>
            <person name="Armbrust E.V."/>
            <person name="Aves S.J."/>
            <person name="Beiko R.G."/>
            <person name="Coutinho P."/>
            <person name="Dacks J.B."/>
            <person name="Durnford D.G."/>
            <person name="Fast N.M."/>
            <person name="Green B.R."/>
            <person name="Grisdale C.J."/>
            <person name="Hempel F."/>
            <person name="Henrissat B."/>
            <person name="Hoppner M.P."/>
            <person name="Ishida K."/>
            <person name="Kim E."/>
            <person name="Koreny L."/>
            <person name="Kroth P.G."/>
            <person name="Liu Y."/>
            <person name="Malik S.B."/>
            <person name="Maier U.G."/>
            <person name="McRose D."/>
            <person name="Mock T."/>
            <person name="Neilson J.A."/>
            <person name="Onodera N.T."/>
            <person name="Poole A.M."/>
            <person name="Pritham E.J."/>
            <person name="Richards T.A."/>
            <person name="Rocap G."/>
            <person name="Roy S.W."/>
            <person name="Sarai C."/>
            <person name="Schaack S."/>
            <person name="Shirato S."/>
            <person name="Slamovits C.H."/>
            <person name="Spencer D.F."/>
            <person name="Suzuki S."/>
            <person name="Worden A.Z."/>
            <person name="Zauner S."/>
            <person name="Barry K."/>
            <person name="Bell C."/>
            <person name="Bharti A.K."/>
            <person name="Crow J.A."/>
            <person name="Grimwood J."/>
            <person name="Kramer R."/>
            <person name="Lindquist E."/>
            <person name="Lucas S."/>
            <person name="Salamov A."/>
            <person name="McFadden G.I."/>
            <person name="Lane C.E."/>
            <person name="Keeling P.J."/>
            <person name="Gray M.W."/>
            <person name="Grigoriev I.V."/>
            <person name="Archibald J.M."/>
        </authorList>
    </citation>
    <scope>NUCLEOTIDE SEQUENCE</scope>
    <source>
        <strain evidence="2 4">CCMP2712</strain>
    </source>
</reference>
<dbReference type="OMA" id="PRHKLYK"/>
<name>L1J6P1_GUITC</name>
<accession>L1J6P1</accession>
<comment type="similarity">
    <text evidence="1">Belongs to the BolA/IbaG family.</text>
</comment>
<dbReference type="Pfam" id="PF01722">
    <property type="entry name" value="BolA"/>
    <property type="match status" value="1"/>
</dbReference>
<organism evidence="2">
    <name type="scientific">Guillardia theta (strain CCMP2712)</name>
    <name type="common">Cryptophyte</name>
    <dbReference type="NCBI Taxonomy" id="905079"/>
    <lineage>
        <taxon>Eukaryota</taxon>
        <taxon>Cryptophyceae</taxon>
        <taxon>Pyrenomonadales</taxon>
        <taxon>Geminigeraceae</taxon>
        <taxon>Guillardia</taxon>
    </lineage>
</organism>
<protein>
    <submittedName>
        <fullName evidence="2">Bola-like protein</fullName>
    </submittedName>
</protein>
<reference evidence="4" key="2">
    <citation type="submission" date="2012-11" db="EMBL/GenBank/DDBJ databases">
        <authorList>
            <person name="Kuo A."/>
            <person name="Curtis B.A."/>
            <person name="Tanifuji G."/>
            <person name="Burki F."/>
            <person name="Gruber A."/>
            <person name="Irimia M."/>
            <person name="Maruyama S."/>
            <person name="Arias M.C."/>
            <person name="Ball S.G."/>
            <person name="Gile G.H."/>
            <person name="Hirakawa Y."/>
            <person name="Hopkins J.F."/>
            <person name="Rensing S.A."/>
            <person name="Schmutz J."/>
            <person name="Symeonidi A."/>
            <person name="Elias M."/>
            <person name="Eveleigh R.J."/>
            <person name="Herman E.K."/>
            <person name="Klute M.J."/>
            <person name="Nakayama T."/>
            <person name="Obornik M."/>
            <person name="Reyes-Prieto A."/>
            <person name="Armbrust E.V."/>
            <person name="Aves S.J."/>
            <person name="Beiko R.G."/>
            <person name="Coutinho P."/>
            <person name="Dacks J.B."/>
            <person name="Durnford D.G."/>
            <person name="Fast N.M."/>
            <person name="Green B.R."/>
            <person name="Grisdale C."/>
            <person name="Hempe F."/>
            <person name="Henrissat B."/>
            <person name="Hoppner M.P."/>
            <person name="Ishida K.-I."/>
            <person name="Kim E."/>
            <person name="Koreny L."/>
            <person name="Kroth P.G."/>
            <person name="Liu Y."/>
            <person name="Malik S.-B."/>
            <person name="Maier U.G."/>
            <person name="McRose D."/>
            <person name="Mock T."/>
            <person name="Neilson J.A."/>
            <person name="Onodera N.T."/>
            <person name="Poole A.M."/>
            <person name="Pritham E.J."/>
            <person name="Richards T.A."/>
            <person name="Rocap G."/>
            <person name="Roy S.W."/>
            <person name="Sarai C."/>
            <person name="Schaack S."/>
            <person name="Shirato S."/>
            <person name="Slamovits C.H."/>
            <person name="Spencer D.F."/>
            <person name="Suzuki S."/>
            <person name="Worden A.Z."/>
            <person name="Zauner S."/>
            <person name="Barry K."/>
            <person name="Bell C."/>
            <person name="Bharti A.K."/>
            <person name="Crow J.A."/>
            <person name="Grimwood J."/>
            <person name="Kramer R."/>
            <person name="Lindquist E."/>
            <person name="Lucas S."/>
            <person name="Salamov A."/>
            <person name="McFadden G.I."/>
            <person name="Lane C.E."/>
            <person name="Keeling P.J."/>
            <person name="Gray M.W."/>
            <person name="Grigoriev I.V."/>
            <person name="Archibald J.M."/>
        </authorList>
    </citation>
    <scope>NUCLEOTIDE SEQUENCE</scope>
    <source>
        <strain evidence="4">CCMP2712</strain>
    </source>
</reference>
<dbReference type="GO" id="GO:0005634">
    <property type="term" value="C:nucleus"/>
    <property type="evidence" value="ECO:0007669"/>
    <property type="project" value="TreeGrafter"/>
</dbReference>
<evidence type="ECO:0000313" key="4">
    <source>
        <dbReference type="Proteomes" id="UP000011087"/>
    </source>
</evidence>
<evidence type="ECO:0000313" key="3">
    <source>
        <dbReference type="EnsemblProtists" id="EKX44213"/>
    </source>
</evidence>
<dbReference type="eggNOG" id="KOG3348">
    <property type="taxonomic scope" value="Eukaryota"/>
</dbReference>
<dbReference type="KEGG" id="gtt:GUITHDRAFT_87561"/>
<dbReference type="InterPro" id="IPR036065">
    <property type="entry name" value="BolA-like_sf"/>
</dbReference>
<dbReference type="EMBL" id="JH993006">
    <property type="protein sequence ID" value="EKX44213.1"/>
    <property type="molecule type" value="Genomic_DNA"/>
</dbReference>